<dbReference type="GeneID" id="106071512"/>
<evidence type="ECO:0000259" key="2">
    <source>
        <dbReference type="Pfam" id="PF07707"/>
    </source>
</evidence>
<name>A0A9W3AU78_BIOGL</name>
<dbReference type="RefSeq" id="XP_055890792.1">
    <property type="nucleotide sequence ID" value="XM_056034817.1"/>
</dbReference>
<dbReference type="InterPro" id="IPR011333">
    <property type="entry name" value="SKP1/BTB/POZ_sf"/>
</dbReference>
<dbReference type="Pfam" id="PF07707">
    <property type="entry name" value="BACK"/>
    <property type="match status" value="1"/>
</dbReference>
<dbReference type="PANTHER" id="PTHR46843:SF1">
    <property type="entry name" value="BTB_POZ DOMAIN-CONTAINING PROTEIN 16"/>
    <property type="match status" value="1"/>
</dbReference>
<evidence type="ECO:0000256" key="1">
    <source>
        <dbReference type="ARBA" id="ARBA00016271"/>
    </source>
</evidence>
<dbReference type="SUPFAM" id="SSF54695">
    <property type="entry name" value="POZ domain"/>
    <property type="match status" value="1"/>
</dbReference>
<gene>
    <name evidence="6" type="primary">LOC106071512</name>
</gene>
<dbReference type="Gene3D" id="3.30.710.10">
    <property type="entry name" value="Potassium Channel Kv1.1, Chain A"/>
    <property type="match status" value="1"/>
</dbReference>
<sequence>MAEDTKKFADYSNLPSLPPKPPSLFLAYSRYVQDAPYKALVGVVIDAKNPEKFQVLPRHRMRSQTGVTNRWRFPDSLYSDMLGTKQALKSVNMPFNHSLANYITESSGSRSSHSRCTTLTRATKSANTIQAAKVQSPVKRQNYLVQNKLCSGQSTRSMVSMGSKKHQEPLLKDAVRRQNFLRPGKAHKKHDIVLKALGLDWELYSLFLHKSDVLAHLLRTVKEDSNLMSYSRNHLAQPQSESSRFSYTTLDDTTSDQCSTYLDLPHSSVEGSQVIEISMDIDDPLVSQRGLGIALSCLYADDLPISAQDLASVLAAASVLKFDELVKRCERMMLTSITYKTVCQFHKAASKYNLEAVALACECWLELNLIPKLSMHIELADLDSQLLEKILNSNRLFTINELSVFKTLCTWLFLELNPQVQMMPPYTTVITYFNSLPKHCPFLEAEEGIMYQPLFVSLRLHGIMDSNDIQDMLLMNILPYRWIVDMLSQQHKSLCSGGDMMGLRAFHKTAIRQGIVVEGDTKNYSEILSLYGFFFELKVMKQDVETPGYVIYFQRLKPNDSAVGLKNFDRSTFSMRSERVVKYSITVQYLLDSVQHIHSTGVHAMSFGLLEKTCRSQVLSVDMPPDTPMFVTFAVLLPPT</sequence>
<evidence type="ECO:0000313" key="6">
    <source>
        <dbReference type="RefSeq" id="XP_055890792.1"/>
    </source>
</evidence>
<dbReference type="Pfam" id="PF21059">
    <property type="entry name" value="BTBD16_C"/>
    <property type="match status" value="1"/>
</dbReference>
<evidence type="ECO:0000313" key="5">
    <source>
        <dbReference type="Proteomes" id="UP001165740"/>
    </source>
</evidence>
<dbReference type="InterPro" id="IPR042833">
    <property type="entry name" value="BTBD16"/>
</dbReference>
<evidence type="ECO:0000259" key="3">
    <source>
        <dbReference type="Pfam" id="PF21059"/>
    </source>
</evidence>
<feature type="domain" description="BACK" evidence="2">
    <location>
        <begin position="343"/>
        <end position="415"/>
    </location>
</feature>
<keyword evidence="5" id="KW-1185">Reference proteome</keyword>
<dbReference type="Proteomes" id="UP001165740">
    <property type="component" value="Chromosome 1"/>
</dbReference>
<dbReference type="InterPro" id="IPR056426">
    <property type="entry name" value="BTB_BTBDG"/>
</dbReference>
<organism evidence="5 6">
    <name type="scientific">Biomphalaria glabrata</name>
    <name type="common">Bloodfluke planorb</name>
    <name type="synonym">Freshwater snail</name>
    <dbReference type="NCBI Taxonomy" id="6526"/>
    <lineage>
        <taxon>Eukaryota</taxon>
        <taxon>Metazoa</taxon>
        <taxon>Spiralia</taxon>
        <taxon>Lophotrochozoa</taxon>
        <taxon>Mollusca</taxon>
        <taxon>Gastropoda</taxon>
        <taxon>Heterobranchia</taxon>
        <taxon>Euthyneura</taxon>
        <taxon>Panpulmonata</taxon>
        <taxon>Hygrophila</taxon>
        <taxon>Lymnaeoidea</taxon>
        <taxon>Planorbidae</taxon>
        <taxon>Biomphalaria</taxon>
    </lineage>
</organism>
<dbReference type="CDD" id="cd18492">
    <property type="entry name" value="BACK_BTBD16"/>
    <property type="match status" value="1"/>
</dbReference>
<reference evidence="6" key="1">
    <citation type="submission" date="2025-08" db="UniProtKB">
        <authorList>
            <consortium name="RefSeq"/>
        </authorList>
    </citation>
    <scope>IDENTIFICATION</scope>
</reference>
<dbReference type="Pfam" id="PF23998">
    <property type="entry name" value="BTB_BTBDG"/>
    <property type="match status" value="1"/>
</dbReference>
<dbReference type="OMA" id="RHTDLEF"/>
<accession>A0A9W3AU78</accession>
<dbReference type="PANTHER" id="PTHR46843">
    <property type="entry name" value="BTB/POZ DOMAIN-CONTAINING PROTEIN 16"/>
    <property type="match status" value="1"/>
</dbReference>
<dbReference type="AlphaFoldDB" id="A0A9W3AU78"/>
<dbReference type="InterPro" id="IPR011705">
    <property type="entry name" value="BACK"/>
</dbReference>
<dbReference type="InterPro" id="IPR048859">
    <property type="entry name" value="BTBD16_C"/>
</dbReference>
<feature type="domain" description="BTBDG BTB/POZ" evidence="4">
    <location>
        <begin position="274"/>
        <end position="333"/>
    </location>
</feature>
<protein>
    <recommendedName>
        <fullName evidence="1">BTB/POZ domain-containing protein 16</fullName>
    </recommendedName>
</protein>
<proteinExistence type="predicted"/>
<evidence type="ECO:0000259" key="4">
    <source>
        <dbReference type="Pfam" id="PF23998"/>
    </source>
</evidence>
<dbReference type="OrthoDB" id="6359943at2759"/>
<feature type="domain" description="BTB/POZ" evidence="3">
    <location>
        <begin position="511"/>
        <end position="618"/>
    </location>
</feature>